<keyword evidence="2" id="KW-1185">Reference proteome</keyword>
<dbReference type="Pfam" id="PF08568">
    <property type="entry name" value="Kinetochor_Ybp2"/>
    <property type="match status" value="2"/>
</dbReference>
<dbReference type="AlphaFoldDB" id="A0A8C4R2M4"/>
<dbReference type="PANTHER" id="PTHR15430">
    <property type="entry name" value="GLOMULIN"/>
    <property type="match status" value="1"/>
</dbReference>
<dbReference type="PANTHER" id="PTHR15430:SF1">
    <property type="entry name" value="GLOMULIN"/>
    <property type="match status" value="1"/>
</dbReference>
<dbReference type="Ensembl" id="ENSEBUT00000023792.1">
    <property type="protein sequence ID" value="ENSEBUP00000023216.1"/>
    <property type="gene ID" value="ENSEBUG00000014252.1"/>
</dbReference>
<dbReference type="InterPro" id="IPR013877">
    <property type="entry name" value="YAP-bd/ALF4/Glomulin"/>
</dbReference>
<evidence type="ECO:0000313" key="2">
    <source>
        <dbReference type="Proteomes" id="UP000694388"/>
    </source>
</evidence>
<dbReference type="GeneTree" id="ENSGT00390000018446"/>
<accession>A0A8C4R2M4</accession>
<evidence type="ECO:0008006" key="3">
    <source>
        <dbReference type="Google" id="ProtNLM"/>
    </source>
</evidence>
<name>A0A8C4R2M4_EPTBU</name>
<dbReference type="Proteomes" id="UP000694388">
    <property type="component" value="Unplaced"/>
</dbReference>
<reference evidence="1" key="1">
    <citation type="submission" date="2025-05" db="UniProtKB">
        <authorList>
            <consortium name="Ensembl"/>
        </authorList>
    </citation>
    <scope>IDENTIFICATION</scope>
</reference>
<organism evidence="1 2">
    <name type="scientific">Eptatretus burgeri</name>
    <name type="common">Inshore hagfish</name>
    <dbReference type="NCBI Taxonomy" id="7764"/>
    <lineage>
        <taxon>Eukaryota</taxon>
        <taxon>Metazoa</taxon>
        <taxon>Chordata</taxon>
        <taxon>Craniata</taxon>
        <taxon>Vertebrata</taxon>
        <taxon>Cyclostomata</taxon>
        <taxon>Myxini</taxon>
        <taxon>Myxiniformes</taxon>
        <taxon>Myxinidae</taxon>
        <taxon>Eptatretinae</taxon>
        <taxon>Eptatretus</taxon>
    </lineage>
</organism>
<dbReference type="Ensembl" id="ENSEBUT00000023726.1">
    <property type="protein sequence ID" value="ENSEBUP00000023151.1"/>
    <property type="gene ID" value="ENSEBUG00000014252.1"/>
</dbReference>
<protein>
    <recommendedName>
        <fullName evidence="3">Glomulin</fullName>
    </recommendedName>
</protein>
<sequence length="627" mass="69989">MCSMQDHGLTAVLQKCVRLPEEEISPEDGDSFVMAVKLCLQHGNSQCVLRAVQNECNEGLLRCAGWNLLAPLVEVMPQGKATDNGIEPILNRITQVCSPKELVFGFFEALDSSKANCICFVIVQLLPYMMKVLYKIDVSKGYSVGLLLSSVMTQLDSVPVPYTARQRKEDAHGLHGCLSTLIPALGPLVHEATVNARDGSFRASVKYATRELRQELLQFCERYLGFLLLTSLEPLQEGESEKFPLLKPARMLVLYLDEMGESPQKLIQIPCIKKEAPQQAEESKGFRNVYGGEILQESGEGGSVLGNEDIIGSREDGTFHFGDKDLFSWSTSSLACLTYLMFVHNLAMDKFPAVYSHVYVLQTNAPFVAEMLQRSEEGIIMKGLSLLEVCLCRLELGSLTMESLDIAHLMGLSQDLIKLMSSCPLEAPRKKGLEVFQLFIYRLNEEGKHRLFRYVLHTCTHAGVAGYIIQNINKQADIALRGPGREGWFCGRRLLLLLKPVLWLAEGAETDLLEHSDRIMAALNLLRFLLIRDNISENKAGIWNEIHKIENKFLRPIRMALNLSRAHYDAQLKSATKPGGIRGSSIGSRPLKMPVEQEVQVLQSALSLFDLLESVLARVEEIINGDH</sequence>
<dbReference type="InterPro" id="IPR019516">
    <property type="entry name" value="Glomulin/ALF4"/>
</dbReference>
<dbReference type="GO" id="GO:0055105">
    <property type="term" value="F:ubiquitin-protein transferase inhibitor activity"/>
    <property type="evidence" value="ECO:0007669"/>
    <property type="project" value="TreeGrafter"/>
</dbReference>
<dbReference type="GO" id="GO:0005737">
    <property type="term" value="C:cytoplasm"/>
    <property type="evidence" value="ECO:0007669"/>
    <property type="project" value="TreeGrafter"/>
</dbReference>
<evidence type="ECO:0000313" key="1">
    <source>
        <dbReference type="Ensembl" id="ENSEBUP00000023216.1"/>
    </source>
</evidence>
<proteinExistence type="predicted"/>
<dbReference type="OMA" id="KANCICF"/>
<dbReference type="Ensembl" id="ENSEBUT00000023703.1">
    <property type="protein sequence ID" value="ENSEBUP00000023127.1"/>
    <property type="gene ID" value="ENSEBUG00000014252.1"/>
</dbReference>